<dbReference type="Proteomes" id="UP001500542">
    <property type="component" value="Unassembled WGS sequence"/>
</dbReference>
<evidence type="ECO:0000313" key="2">
    <source>
        <dbReference type="EMBL" id="GAA0925735.1"/>
    </source>
</evidence>
<evidence type="ECO:0000256" key="1">
    <source>
        <dbReference type="SAM" id="MobiDB-lite"/>
    </source>
</evidence>
<feature type="region of interest" description="Disordered" evidence="1">
    <location>
        <begin position="99"/>
        <end position="121"/>
    </location>
</feature>
<accession>A0ABN1PCC5</accession>
<dbReference type="RefSeq" id="WP_343964398.1">
    <property type="nucleotide sequence ID" value="NZ_BAAAHK010000002.1"/>
</dbReference>
<reference evidence="2 3" key="1">
    <citation type="journal article" date="2019" name="Int. J. Syst. Evol. Microbiol.">
        <title>The Global Catalogue of Microorganisms (GCM) 10K type strain sequencing project: providing services to taxonomists for standard genome sequencing and annotation.</title>
        <authorList>
            <consortium name="The Broad Institute Genomics Platform"/>
            <consortium name="The Broad Institute Genome Sequencing Center for Infectious Disease"/>
            <person name="Wu L."/>
            <person name="Ma J."/>
        </authorList>
    </citation>
    <scope>NUCLEOTIDE SEQUENCE [LARGE SCALE GENOMIC DNA]</scope>
    <source>
        <strain evidence="2 3">JCM 10977</strain>
    </source>
</reference>
<protein>
    <submittedName>
        <fullName evidence="2">Uncharacterized protein</fullName>
    </submittedName>
</protein>
<proteinExistence type="predicted"/>
<keyword evidence="3" id="KW-1185">Reference proteome</keyword>
<comment type="caution">
    <text evidence="2">The sequence shown here is derived from an EMBL/GenBank/DDBJ whole genome shotgun (WGS) entry which is preliminary data.</text>
</comment>
<dbReference type="EMBL" id="BAAAHK010000002">
    <property type="protein sequence ID" value="GAA0925735.1"/>
    <property type="molecule type" value="Genomic_DNA"/>
</dbReference>
<name>A0ABN1PCC5_9ACTN</name>
<sequence>MAQPVVEIHIPLVETRVRLLDDPGSEEAPEPGLEVEFGWISVVEDYLAKREESGEFELYADGEELGGDYLFFLTGADEQTLLAIAADVARLPGIPPGPYAIVTTDDSDEPGTGRHEPLPQR</sequence>
<feature type="compositionally biased region" description="Basic and acidic residues" evidence="1">
    <location>
        <begin position="111"/>
        <end position="121"/>
    </location>
</feature>
<evidence type="ECO:0000313" key="3">
    <source>
        <dbReference type="Proteomes" id="UP001500542"/>
    </source>
</evidence>
<gene>
    <name evidence="2" type="ORF">GCM10009554_05420</name>
</gene>
<organism evidence="2 3">
    <name type="scientific">Kribbella koreensis</name>
    <dbReference type="NCBI Taxonomy" id="57909"/>
    <lineage>
        <taxon>Bacteria</taxon>
        <taxon>Bacillati</taxon>
        <taxon>Actinomycetota</taxon>
        <taxon>Actinomycetes</taxon>
        <taxon>Propionibacteriales</taxon>
        <taxon>Kribbellaceae</taxon>
        <taxon>Kribbella</taxon>
    </lineage>
</organism>